<evidence type="ECO:0000259" key="2">
    <source>
        <dbReference type="Pfam" id="PF07705"/>
    </source>
</evidence>
<name>A0A7M2WV08_9BACT</name>
<dbReference type="KEGG" id="hbs:IPV69_22970"/>
<dbReference type="Pfam" id="PF07705">
    <property type="entry name" value="CARDB"/>
    <property type="match status" value="2"/>
</dbReference>
<accession>A0A7M2WV08</accession>
<protein>
    <submittedName>
        <fullName evidence="3">PD40 domain-containing protein</fullName>
    </submittedName>
</protein>
<sequence length="832" mass="85291">MISRMKVSTSRSRLETKSRKRVQRSITEALEDRRLFAVGLVSVGIGGAAANGDSAEASVSSDGRYVVFSSFATNLVANDTNGHKDIFLRDRNTGTTVMVSKNPTTGEGGNKDSTQPVINADGTYVAFVSRATNLISGDTQNHNDIFRYNIATGAIELVSARSGTTSTFAGGSSSEPTISKDGSLVSFTSFAANLNAGIDGNDNNDVFVRNMGSTTVFGLAPNATKLISVNSGNVAAGNSQSFDSWISSDGRYIAFRSDSSDMVASGDTNNARDTFVRDLQTGTTALISQTPAGASGNASSDSNSISGDGRFVTFQSKATDLVSNDGNANSDVFLRDTQTNTTTLLSINRFGTNSAGGFSEFPALSQDGSFASFSSTAGDIINGDTNGREDVFLRDLVRGPISLVSINTSGAAANGRSFDPFISRNGDFVVFTSDASDISTGDTNGKSDIFLSDSPGIGGGGGGGGSDSTLPTATVGSAESATPGATTFQFTVNLADNVGLNTVTVGNLTVTKAGGSAQTATLVNVVGTGVSAVATYSVAFPSGINTNDTGLYTVTTTAGAIKDAAGNAIAGGTSLGTFTLAIGDPNGPDLVIVKPGKTKASYIGGAKGALKWKLQNNGPGTLTNKTVEFKVYTSADGTLDAGDATLGTISKLVKKLKPTKSIAAALKFTFPNDINGNFFLLIKADTANTIAESNETNNTGSTVAATLIQPPFRDLQPTVVSKPSRLTAGLPITATATIKNNGNTTFNDLVPITLVVTDAGVVNDGSTVLVTTTQKLSLAPGKSKTVKFSATLPGNLAVGQYQLGVDVDPANAFAESDEGNNTALSLVWQSFV</sequence>
<feature type="region of interest" description="Disordered" evidence="1">
    <location>
        <begin position="451"/>
        <end position="478"/>
    </location>
</feature>
<reference evidence="3 4" key="1">
    <citation type="submission" date="2020-10" db="EMBL/GenBank/DDBJ databases">
        <title>Wide distribution of Phycisphaera-like planctomycetes from WD2101 soil group in peatlands and genome analysis of the first cultivated representative.</title>
        <authorList>
            <person name="Dedysh S.N."/>
            <person name="Beletsky A.V."/>
            <person name="Ivanova A."/>
            <person name="Kulichevskaya I.S."/>
            <person name="Suzina N.E."/>
            <person name="Philippov D.A."/>
            <person name="Rakitin A.L."/>
            <person name="Mardanov A.V."/>
            <person name="Ravin N.V."/>
        </authorList>
    </citation>
    <scope>NUCLEOTIDE SEQUENCE [LARGE SCALE GENOMIC DNA]</scope>
    <source>
        <strain evidence="3 4">M1803</strain>
    </source>
</reference>
<feature type="compositionally biased region" description="Polar residues" evidence="1">
    <location>
        <begin position="467"/>
        <end position="478"/>
    </location>
</feature>
<dbReference type="InterPro" id="IPR013783">
    <property type="entry name" value="Ig-like_fold"/>
</dbReference>
<feature type="region of interest" description="Disordered" evidence="1">
    <location>
        <begin position="1"/>
        <end position="22"/>
    </location>
</feature>
<feature type="compositionally biased region" description="Polar residues" evidence="1">
    <location>
        <begin position="1"/>
        <end position="11"/>
    </location>
</feature>
<dbReference type="InterPro" id="IPR011635">
    <property type="entry name" value="CARDB"/>
</dbReference>
<proteinExistence type="predicted"/>
<dbReference type="Gene3D" id="2.60.40.10">
    <property type="entry name" value="Immunoglobulins"/>
    <property type="match status" value="2"/>
</dbReference>
<evidence type="ECO:0000313" key="3">
    <source>
        <dbReference type="EMBL" id="QOV89052.1"/>
    </source>
</evidence>
<feature type="domain" description="CARDB" evidence="2">
    <location>
        <begin position="588"/>
        <end position="699"/>
    </location>
</feature>
<organism evidence="3 4">
    <name type="scientific">Humisphaera borealis</name>
    <dbReference type="NCBI Taxonomy" id="2807512"/>
    <lineage>
        <taxon>Bacteria</taxon>
        <taxon>Pseudomonadati</taxon>
        <taxon>Planctomycetota</taxon>
        <taxon>Phycisphaerae</taxon>
        <taxon>Tepidisphaerales</taxon>
        <taxon>Tepidisphaeraceae</taxon>
        <taxon>Humisphaera</taxon>
    </lineage>
</organism>
<feature type="compositionally biased region" description="Gly residues" evidence="1">
    <location>
        <begin position="456"/>
        <end position="466"/>
    </location>
</feature>
<keyword evidence="4" id="KW-1185">Reference proteome</keyword>
<dbReference type="EMBL" id="CP063458">
    <property type="protein sequence ID" value="QOV89052.1"/>
    <property type="molecule type" value="Genomic_DNA"/>
</dbReference>
<dbReference type="RefSeq" id="WP_206292067.1">
    <property type="nucleotide sequence ID" value="NZ_CP063458.1"/>
</dbReference>
<evidence type="ECO:0000313" key="4">
    <source>
        <dbReference type="Proteomes" id="UP000593765"/>
    </source>
</evidence>
<dbReference type="SUPFAM" id="SSF82171">
    <property type="entry name" value="DPP6 N-terminal domain-like"/>
    <property type="match status" value="1"/>
</dbReference>
<dbReference type="Pfam" id="PF07676">
    <property type="entry name" value="PD40"/>
    <property type="match status" value="1"/>
</dbReference>
<dbReference type="AlphaFoldDB" id="A0A7M2WV08"/>
<dbReference type="Gene3D" id="2.120.10.30">
    <property type="entry name" value="TolB, C-terminal domain"/>
    <property type="match status" value="1"/>
</dbReference>
<dbReference type="Proteomes" id="UP000593765">
    <property type="component" value="Chromosome"/>
</dbReference>
<dbReference type="InterPro" id="IPR011042">
    <property type="entry name" value="6-blade_b-propeller_TolB-like"/>
</dbReference>
<dbReference type="InterPro" id="IPR011659">
    <property type="entry name" value="WD40"/>
</dbReference>
<gene>
    <name evidence="3" type="ORF">IPV69_22970</name>
</gene>
<evidence type="ECO:0000256" key="1">
    <source>
        <dbReference type="SAM" id="MobiDB-lite"/>
    </source>
</evidence>
<feature type="domain" description="CARDB" evidence="2">
    <location>
        <begin position="714"/>
        <end position="822"/>
    </location>
</feature>